<dbReference type="EnsemblMetazoa" id="SCAU001308-RA">
    <property type="protein sequence ID" value="SCAU001308-PA"/>
    <property type="gene ID" value="SCAU001308"/>
</dbReference>
<gene>
    <name evidence="2" type="primary">106093594</name>
</gene>
<feature type="compositionally biased region" description="Polar residues" evidence="1">
    <location>
        <begin position="15"/>
        <end position="25"/>
    </location>
</feature>
<dbReference type="OrthoDB" id="7995378at2759"/>
<name>A0A1I8NR45_STOCA</name>
<accession>A0A1I8NR45</accession>
<evidence type="ECO:0000313" key="2">
    <source>
        <dbReference type="EnsemblMetazoa" id="SCAU001308-PA"/>
    </source>
</evidence>
<dbReference type="AlphaFoldDB" id="A0A1I8NR45"/>
<reference evidence="2" key="1">
    <citation type="submission" date="2020-05" db="UniProtKB">
        <authorList>
            <consortium name="EnsemblMetazoa"/>
        </authorList>
    </citation>
    <scope>IDENTIFICATION</scope>
    <source>
        <strain evidence="2">USDA</strain>
    </source>
</reference>
<dbReference type="KEGG" id="scac:106093594"/>
<dbReference type="VEuPathDB" id="VectorBase:SCAU001308"/>
<protein>
    <submittedName>
        <fullName evidence="2">Uncharacterized protein</fullName>
    </submittedName>
</protein>
<dbReference type="Proteomes" id="UP000095300">
    <property type="component" value="Unassembled WGS sequence"/>
</dbReference>
<evidence type="ECO:0000313" key="3">
    <source>
        <dbReference type="Proteomes" id="UP000095300"/>
    </source>
</evidence>
<organism evidence="2 3">
    <name type="scientific">Stomoxys calcitrans</name>
    <name type="common">Stable fly</name>
    <name type="synonym">Conops calcitrans</name>
    <dbReference type="NCBI Taxonomy" id="35570"/>
    <lineage>
        <taxon>Eukaryota</taxon>
        <taxon>Metazoa</taxon>
        <taxon>Ecdysozoa</taxon>
        <taxon>Arthropoda</taxon>
        <taxon>Hexapoda</taxon>
        <taxon>Insecta</taxon>
        <taxon>Pterygota</taxon>
        <taxon>Neoptera</taxon>
        <taxon>Endopterygota</taxon>
        <taxon>Diptera</taxon>
        <taxon>Brachycera</taxon>
        <taxon>Muscomorpha</taxon>
        <taxon>Muscoidea</taxon>
        <taxon>Muscidae</taxon>
        <taxon>Stomoxys</taxon>
    </lineage>
</organism>
<proteinExistence type="predicted"/>
<sequence length="186" mass="21237">MNKVIEIMDSDEDSQTVTAASTTNNMEINESPLAQSRRRPRKSALQAMDDPEVQFAVELVEDNDKNSNAQEGQQETNNVDRAQQWPAAACTSSKTTPKILATKPPTNAEVVQAAYDEYLNRLDTMECMANIAHERVRINYLLSTFGMPEINFSLYTPEETLKLQFKERLKQLKMMQNLNTQREKNF</sequence>
<evidence type="ECO:0000256" key="1">
    <source>
        <dbReference type="SAM" id="MobiDB-lite"/>
    </source>
</evidence>
<keyword evidence="3" id="KW-1185">Reference proteome</keyword>
<feature type="region of interest" description="Disordered" evidence="1">
    <location>
        <begin position="1"/>
        <end position="25"/>
    </location>
</feature>